<dbReference type="EMBL" id="ADBJ01000010">
    <property type="protein sequence ID" value="EFA84265.1"/>
    <property type="molecule type" value="Genomic_DNA"/>
</dbReference>
<organism evidence="1 2">
    <name type="scientific">Heterostelium pallidum (strain ATCC 26659 / Pp 5 / PN500)</name>
    <name type="common">Cellular slime mold</name>
    <name type="synonym">Polysphondylium pallidum</name>
    <dbReference type="NCBI Taxonomy" id="670386"/>
    <lineage>
        <taxon>Eukaryota</taxon>
        <taxon>Amoebozoa</taxon>
        <taxon>Evosea</taxon>
        <taxon>Eumycetozoa</taxon>
        <taxon>Dictyostelia</taxon>
        <taxon>Acytosteliales</taxon>
        <taxon>Acytosteliaceae</taxon>
        <taxon>Heterostelium</taxon>
    </lineage>
</organism>
<gene>
    <name evidence="1" type="ORF">PPL_03342</name>
</gene>
<evidence type="ECO:0000313" key="2">
    <source>
        <dbReference type="Proteomes" id="UP000001396"/>
    </source>
</evidence>
<protein>
    <submittedName>
        <fullName evidence="1">Uncharacterized protein</fullName>
    </submittedName>
</protein>
<proteinExistence type="predicted"/>
<dbReference type="GeneID" id="31358864"/>
<sequence>MGQSASVSRVLDNAKGNAINSFGATTINNHLITLNEQQEGFLTTRFDQDILVNMNRLGLKDQKLIIQNKEVQTEFSSEFNLDNIKNIVSQVLKSTDREVNLIQDLRNKPLASDDNINSLTVLVGSLDQRSKAFSSSIPSSSYSFIYNRVAPGVFVFICSSSVTLEDKKKFFGNEIVITTVFLYKMMFSIQDEANSVKVEEEDNIRKTINVLKSDQLILSQYLKDGKISPEEWKEKDDKFLAMIKKLQDNLDKMELIQKNNNKQCSKL</sequence>
<dbReference type="InParanoid" id="D3B4L7"/>
<name>D3B4L7_HETP5</name>
<dbReference type="AlphaFoldDB" id="D3B4L7"/>
<comment type="caution">
    <text evidence="1">The sequence shown here is derived from an EMBL/GenBank/DDBJ whole genome shotgun (WGS) entry which is preliminary data.</text>
</comment>
<evidence type="ECO:0000313" key="1">
    <source>
        <dbReference type="EMBL" id="EFA84265.1"/>
    </source>
</evidence>
<accession>D3B4L7</accession>
<dbReference type="Proteomes" id="UP000001396">
    <property type="component" value="Unassembled WGS sequence"/>
</dbReference>
<reference evidence="1 2" key="1">
    <citation type="journal article" date="2011" name="Genome Res.">
        <title>Phylogeny-wide analysis of social amoeba genomes highlights ancient origins for complex intercellular communication.</title>
        <authorList>
            <person name="Heidel A.J."/>
            <person name="Lawal H.M."/>
            <person name="Felder M."/>
            <person name="Schilde C."/>
            <person name="Helps N.R."/>
            <person name="Tunggal B."/>
            <person name="Rivero F."/>
            <person name="John U."/>
            <person name="Schleicher M."/>
            <person name="Eichinger L."/>
            <person name="Platzer M."/>
            <person name="Noegel A.A."/>
            <person name="Schaap P."/>
            <person name="Gloeckner G."/>
        </authorList>
    </citation>
    <scope>NUCLEOTIDE SEQUENCE [LARGE SCALE GENOMIC DNA]</scope>
    <source>
        <strain evidence="2">ATCC 26659 / Pp 5 / PN500</strain>
    </source>
</reference>
<dbReference type="RefSeq" id="XP_020436381.1">
    <property type="nucleotide sequence ID" value="XM_020574309.1"/>
</dbReference>
<keyword evidence="2" id="KW-1185">Reference proteome</keyword>